<keyword evidence="2 6" id="KW-0812">Transmembrane</keyword>
<dbReference type="Proteomes" id="UP000728185">
    <property type="component" value="Unassembled WGS sequence"/>
</dbReference>
<dbReference type="InterPro" id="IPR018045">
    <property type="entry name" value="S04_transporter_CS"/>
</dbReference>
<feature type="transmembrane region" description="Helical" evidence="6">
    <location>
        <begin position="438"/>
        <end position="456"/>
    </location>
</feature>
<evidence type="ECO:0000259" key="7">
    <source>
        <dbReference type="PROSITE" id="PS50801"/>
    </source>
</evidence>
<gene>
    <name evidence="8" type="ORF">FBUS_02363</name>
</gene>
<dbReference type="GO" id="GO:0008271">
    <property type="term" value="F:secondary active sulfate transmembrane transporter activity"/>
    <property type="evidence" value="ECO:0007669"/>
    <property type="project" value="InterPro"/>
</dbReference>
<dbReference type="PANTHER" id="PTHR11814">
    <property type="entry name" value="SULFATE TRANSPORTER"/>
    <property type="match status" value="1"/>
</dbReference>
<dbReference type="EMBL" id="LUCM01001813">
    <property type="protein sequence ID" value="KAA0198325.1"/>
    <property type="molecule type" value="Genomic_DNA"/>
</dbReference>
<evidence type="ECO:0000256" key="3">
    <source>
        <dbReference type="ARBA" id="ARBA00022989"/>
    </source>
</evidence>
<evidence type="ECO:0000256" key="2">
    <source>
        <dbReference type="ARBA" id="ARBA00022692"/>
    </source>
</evidence>
<dbReference type="Gene3D" id="3.30.750.24">
    <property type="entry name" value="STAS domain"/>
    <property type="match status" value="1"/>
</dbReference>
<feature type="transmembrane region" description="Helical" evidence="6">
    <location>
        <begin position="106"/>
        <end position="125"/>
    </location>
</feature>
<evidence type="ECO:0000256" key="4">
    <source>
        <dbReference type="ARBA" id="ARBA00023136"/>
    </source>
</evidence>
<sequence>MSGFEQPNKVSIPPIHIDRPVFTQQKLNEWIGRPNHPGPLTFQTQAHKLAIGAARFLAPDCMKSKLIRKSLAESTGPGADRYGDNQVIQQDNRSLQSVSRRPCTHYARLFGAWLISFFPFIGILRRYDVKNYFVNDLIAGLTVGIMHVPQGMAYAMLATLPPVYGLYTSFFPPLVYFFFGTSRHVSMGTIAVVSLLTGEFLDKVVTSASQGNFFLDQKATNLTHMGNNTDVPDTTELRIRYAAALTLTVGLSQIVMGLFRMGGVVRYLSGPMTSGFTVGVATHVFTSQVTTLLGVKIIKPIGTFTVPRTYYEVFRAIRTANTVTVSLSAVCILIIIIVKTWVSPPVAKRIRVPIPIDLIIVVLATVTSHYLELNDRFNVKIVGHVSKGIKLPILPKLGQMHNAIGDIVVLAVISFSVNSSLVRIFAKKFNYKSDCNQELYAYGLSNIISSFFQAYPSAASLSRSAVQVSAGGKTQVATLFSSVLLILVLYFIGPLFFSVPNCCLSAIIVVALKGMFVQAVELKYLWKYSFWDFAIWLLTFICTMILDVKFGLLTGIAFSALTVILRTQAPSSRVLGQLNQTELYEDVRQGGRKTTHSNIIRIVRYEGNVYYTCAEQFRLSVCRHAGLDPNYVFNRIQKLQARLCHVEKQLNLEPLYMEKLTGPAPAATETSTNGPHAVKDRFDVPEPIEDQSQKSVSVFNTLSIHVPVTEIKSSQNVLERRRAKLIRHLAALEEKCNLQILILDCSCWTFVDFVGAEELDQLVKEFQKLDISVLLVQLDENIAECLHRNQKLPAEVELFPTIHDAVMWATARLKTVSDHLRKVREAVSTKTREQSENPGENLSCTEDEVEGDEEAGVPNELTTDFLSGANNELNNHSPRQSYTHTEAHEKNTIDGYHRNV</sequence>
<feature type="transmembrane region" description="Helical" evidence="6">
    <location>
        <begin position="533"/>
        <end position="565"/>
    </location>
</feature>
<feature type="transmembrane region" description="Helical" evidence="6">
    <location>
        <begin position="504"/>
        <end position="521"/>
    </location>
</feature>
<organism evidence="8 9">
    <name type="scientific">Fasciolopsis buskii</name>
    <dbReference type="NCBI Taxonomy" id="27845"/>
    <lineage>
        <taxon>Eukaryota</taxon>
        <taxon>Metazoa</taxon>
        <taxon>Spiralia</taxon>
        <taxon>Lophotrochozoa</taxon>
        <taxon>Platyhelminthes</taxon>
        <taxon>Trematoda</taxon>
        <taxon>Digenea</taxon>
        <taxon>Plagiorchiida</taxon>
        <taxon>Echinostomata</taxon>
        <taxon>Echinostomatoidea</taxon>
        <taxon>Fasciolidae</taxon>
        <taxon>Fasciolopsis</taxon>
    </lineage>
</organism>
<keyword evidence="3 6" id="KW-1133">Transmembrane helix</keyword>
<feature type="compositionally biased region" description="Polar residues" evidence="5">
    <location>
        <begin position="860"/>
        <end position="884"/>
    </location>
</feature>
<evidence type="ECO:0000256" key="1">
    <source>
        <dbReference type="ARBA" id="ARBA00004141"/>
    </source>
</evidence>
<proteinExistence type="predicted"/>
<dbReference type="InterPro" id="IPR036513">
    <property type="entry name" value="STAS_dom_sf"/>
</dbReference>
<dbReference type="NCBIfam" id="TIGR00815">
    <property type="entry name" value="sulP"/>
    <property type="match status" value="1"/>
</dbReference>
<feature type="domain" description="STAS" evidence="7">
    <location>
        <begin position="600"/>
        <end position="809"/>
    </location>
</feature>
<feature type="transmembrane region" description="Helical" evidence="6">
    <location>
        <begin position="323"/>
        <end position="342"/>
    </location>
</feature>
<feature type="compositionally biased region" description="Acidic residues" evidence="5">
    <location>
        <begin position="845"/>
        <end position="855"/>
    </location>
</feature>
<evidence type="ECO:0000313" key="8">
    <source>
        <dbReference type="EMBL" id="KAA0198325.1"/>
    </source>
</evidence>
<dbReference type="PROSITE" id="PS01130">
    <property type="entry name" value="SLC26A"/>
    <property type="match status" value="1"/>
</dbReference>
<protein>
    <submittedName>
        <fullName evidence="8">Solute carrier family 26 member 6</fullName>
    </submittedName>
</protein>
<evidence type="ECO:0000313" key="9">
    <source>
        <dbReference type="Proteomes" id="UP000728185"/>
    </source>
</evidence>
<keyword evidence="9" id="KW-1185">Reference proteome</keyword>
<feature type="transmembrane region" description="Helical" evidence="6">
    <location>
        <begin position="241"/>
        <end position="259"/>
    </location>
</feature>
<comment type="subcellular location">
    <subcellularLocation>
        <location evidence="1">Membrane</location>
        <topology evidence="1">Multi-pass membrane protein</topology>
    </subcellularLocation>
</comment>
<evidence type="ECO:0000256" key="6">
    <source>
        <dbReference type="SAM" id="Phobius"/>
    </source>
</evidence>
<accession>A0A8E0S3T3</accession>
<dbReference type="InterPro" id="IPR001902">
    <property type="entry name" value="SLC26A/SulP_fam"/>
</dbReference>
<keyword evidence="4 6" id="KW-0472">Membrane</keyword>
<dbReference type="OrthoDB" id="288203at2759"/>
<feature type="transmembrane region" description="Helical" evidence="6">
    <location>
        <begin position="407"/>
        <end position="426"/>
    </location>
</feature>
<reference evidence="8" key="1">
    <citation type="submission" date="2019-05" db="EMBL/GenBank/DDBJ databases">
        <title>Annotation for the trematode Fasciolopsis buski.</title>
        <authorList>
            <person name="Choi Y.-J."/>
        </authorList>
    </citation>
    <scope>NUCLEOTIDE SEQUENCE</scope>
    <source>
        <strain evidence="8">HT</strain>
        <tissue evidence="8">Whole worm</tissue>
    </source>
</reference>
<dbReference type="AlphaFoldDB" id="A0A8E0S3T3"/>
<dbReference type="InterPro" id="IPR011547">
    <property type="entry name" value="SLC26A/SulP_dom"/>
</dbReference>
<evidence type="ECO:0000256" key="5">
    <source>
        <dbReference type="SAM" id="MobiDB-lite"/>
    </source>
</evidence>
<feature type="region of interest" description="Disordered" evidence="5">
    <location>
        <begin position="827"/>
        <end position="900"/>
    </location>
</feature>
<dbReference type="CDD" id="cd07042">
    <property type="entry name" value="STAS_SulP_like_sulfate_transporter"/>
    <property type="match status" value="1"/>
</dbReference>
<dbReference type="SUPFAM" id="SSF52091">
    <property type="entry name" value="SpoIIaa-like"/>
    <property type="match status" value="1"/>
</dbReference>
<name>A0A8E0S3T3_9TREM</name>
<dbReference type="PROSITE" id="PS50801">
    <property type="entry name" value="STAS"/>
    <property type="match status" value="1"/>
</dbReference>
<dbReference type="GO" id="GO:0016020">
    <property type="term" value="C:membrane"/>
    <property type="evidence" value="ECO:0007669"/>
    <property type="project" value="UniProtKB-SubCell"/>
</dbReference>
<comment type="caution">
    <text evidence="8">The sequence shown here is derived from an EMBL/GenBank/DDBJ whole genome shotgun (WGS) entry which is preliminary data.</text>
</comment>
<feature type="transmembrane region" description="Helical" evidence="6">
    <location>
        <begin position="137"/>
        <end position="157"/>
    </location>
</feature>
<feature type="transmembrane region" description="Helical" evidence="6">
    <location>
        <begin position="476"/>
        <end position="497"/>
    </location>
</feature>
<dbReference type="Pfam" id="PF01740">
    <property type="entry name" value="STAS"/>
    <property type="match status" value="1"/>
</dbReference>
<dbReference type="Pfam" id="PF00916">
    <property type="entry name" value="Sulfate_transp"/>
    <property type="match status" value="1"/>
</dbReference>
<feature type="compositionally biased region" description="Basic and acidic residues" evidence="5">
    <location>
        <begin position="885"/>
        <end position="900"/>
    </location>
</feature>
<dbReference type="InterPro" id="IPR002645">
    <property type="entry name" value="STAS_dom"/>
</dbReference>